<dbReference type="Proteomes" id="UP000317010">
    <property type="component" value="Unassembled WGS sequence"/>
</dbReference>
<dbReference type="NCBIfam" id="TIGR03162">
    <property type="entry name" value="ribazole_cobC"/>
    <property type="match status" value="1"/>
</dbReference>
<accession>A0A562U5J8</accession>
<dbReference type="PANTHER" id="PTHR48100">
    <property type="entry name" value="BROAD-SPECIFICITY PHOSPHATASE YOR283W-RELATED"/>
    <property type="match status" value="1"/>
</dbReference>
<dbReference type="SMART" id="SM00855">
    <property type="entry name" value="PGAM"/>
    <property type="match status" value="1"/>
</dbReference>
<reference evidence="2 3" key="1">
    <citation type="submission" date="2019-07" db="EMBL/GenBank/DDBJ databases">
        <title>Genomic Encyclopedia of Archaeal and Bacterial Type Strains, Phase II (KMG-II): from individual species to whole genera.</title>
        <authorList>
            <person name="Goeker M."/>
        </authorList>
    </citation>
    <scope>NUCLEOTIDE SEQUENCE [LARGE SCALE GENOMIC DNA]</scope>
    <source>
        <strain evidence="2 3">ATCC BAA-1854</strain>
    </source>
</reference>
<proteinExistence type="predicted"/>
<protein>
    <recommendedName>
        <fullName evidence="1">Alpha-ribazole phosphatase</fullName>
        <ecNumber evidence="1">3.1.3.73</ecNumber>
    </recommendedName>
</protein>
<dbReference type="InterPro" id="IPR029033">
    <property type="entry name" value="His_PPase_superfam"/>
</dbReference>
<dbReference type="OrthoDB" id="9782128at2"/>
<comment type="caution">
    <text evidence="2">The sequence shown here is derived from an EMBL/GenBank/DDBJ whole genome shotgun (WGS) entry which is preliminary data.</text>
</comment>
<evidence type="ECO:0000256" key="1">
    <source>
        <dbReference type="NCBIfam" id="TIGR03162"/>
    </source>
</evidence>
<dbReference type="InterPro" id="IPR050275">
    <property type="entry name" value="PGM_Phosphatase"/>
</dbReference>
<organism evidence="2 3">
    <name type="scientific">Mucilaginibacter frigoritolerans</name>
    <dbReference type="NCBI Taxonomy" id="652788"/>
    <lineage>
        <taxon>Bacteria</taxon>
        <taxon>Pseudomonadati</taxon>
        <taxon>Bacteroidota</taxon>
        <taxon>Sphingobacteriia</taxon>
        <taxon>Sphingobacteriales</taxon>
        <taxon>Sphingobacteriaceae</taxon>
        <taxon>Mucilaginibacter</taxon>
    </lineage>
</organism>
<dbReference type="GO" id="GO:0005737">
    <property type="term" value="C:cytoplasm"/>
    <property type="evidence" value="ECO:0007669"/>
    <property type="project" value="TreeGrafter"/>
</dbReference>
<sequence>MEIYLIRHTAVHNPGKLCYGQSDIALKADWQTAFNTLKETLGDKTDGAVFYSSPFERCTQLAQFLSDDNYQVDPKLSEMHFGDWEQKAWTEIDEAVLNLWMADYVNFRVPGGENFNNLYDRCAQFWDDLLLQTQPKSYILSHAGVIRSLLAYVLKIPLDKVFQLDIDYGTITKITTSGKDDQYQKVNYINYQATDHNTKNQIL</sequence>
<dbReference type="GO" id="GO:0009236">
    <property type="term" value="P:cobalamin biosynthetic process"/>
    <property type="evidence" value="ECO:0007669"/>
    <property type="project" value="UniProtKB-UniRule"/>
</dbReference>
<dbReference type="EC" id="3.1.3.73" evidence="1"/>
<dbReference type="GO" id="GO:0043755">
    <property type="term" value="F:alpha-ribazole phosphatase activity"/>
    <property type="evidence" value="ECO:0007669"/>
    <property type="project" value="UniProtKB-UniRule"/>
</dbReference>
<dbReference type="EMBL" id="VLLI01000005">
    <property type="protein sequence ID" value="TWJ00889.1"/>
    <property type="molecule type" value="Genomic_DNA"/>
</dbReference>
<name>A0A562U5J8_9SPHI</name>
<dbReference type="InterPro" id="IPR013078">
    <property type="entry name" value="His_Pase_superF_clade-1"/>
</dbReference>
<dbReference type="RefSeq" id="WP_144912357.1">
    <property type="nucleotide sequence ID" value="NZ_VLLI01000005.1"/>
</dbReference>
<dbReference type="Gene3D" id="3.40.50.1240">
    <property type="entry name" value="Phosphoglycerate mutase-like"/>
    <property type="match status" value="1"/>
</dbReference>
<evidence type="ECO:0000313" key="2">
    <source>
        <dbReference type="EMBL" id="TWJ00889.1"/>
    </source>
</evidence>
<dbReference type="InterPro" id="IPR017578">
    <property type="entry name" value="Ribazole_CobC"/>
</dbReference>
<dbReference type="SUPFAM" id="SSF53254">
    <property type="entry name" value="Phosphoglycerate mutase-like"/>
    <property type="match status" value="1"/>
</dbReference>
<gene>
    <name evidence="2" type="ORF">JN11_02149</name>
</gene>
<dbReference type="Pfam" id="PF00300">
    <property type="entry name" value="His_Phos_1"/>
    <property type="match status" value="1"/>
</dbReference>
<dbReference type="PANTHER" id="PTHR48100:SF1">
    <property type="entry name" value="HISTIDINE PHOSPHATASE FAMILY PROTEIN-RELATED"/>
    <property type="match status" value="1"/>
</dbReference>
<evidence type="ECO:0000313" key="3">
    <source>
        <dbReference type="Proteomes" id="UP000317010"/>
    </source>
</evidence>
<dbReference type="AlphaFoldDB" id="A0A562U5J8"/>
<dbReference type="CDD" id="cd07067">
    <property type="entry name" value="HP_PGM_like"/>
    <property type="match status" value="1"/>
</dbReference>
<keyword evidence="3" id="KW-1185">Reference proteome</keyword>